<dbReference type="GO" id="GO:0008198">
    <property type="term" value="F:ferrous iron binding"/>
    <property type="evidence" value="ECO:0007669"/>
    <property type="project" value="TreeGrafter"/>
</dbReference>
<dbReference type="CDD" id="cd00503">
    <property type="entry name" value="Frataxin"/>
    <property type="match status" value="1"/>
</dbReference>
<evidence type="ECO:0000313" key="6">
    <source>
        <dbReference type="EMBL" id="PSW96397.1"/>
    </source>
</evidence>
<dbReference type="SUPFAM" id="SSF55387">
    <property type="entry name" value="Frataxin/Nqo15-like"/>
    <property type="match status" value="1"/>
</dbReference>
<name>A0A0D8P8I6_9GAMM</name>
<dbReference type="NCBIfam" id="TIGR03421">
    <property type="entry name" value="FeS_CyaY"/>
    <property type="match status" value="1"/>
</dbReference>
<keyword evidence="3 4" id="KW-0408">Iron</keyword>
<sequence length="103" mass="11726">MNDTEFHQLADLALMQIEEGIDESGVDIEPETTGNVLTLEFANRSQIVINRQEPLHELWLASKSGGYHFKYTGSEWRCTRSDKELFALLKQECSIHAGETVAW</sequence>
<dbReference type="Proteomes" id="UP000241954">
    <property type="component" value="Unassembled WGS sequence"/>
</dbReference>
<dbReference type="GO" id="GO:0008199">
    <property type="term" value="F:ferric iron binding"/>
    <property type="evidence" value="ECO:0007669"/>
    <property type="project" value="InterPro"/>
</dbReference>
<keyword evidence="2 4" id="KW-0479">Metal-binding</keyword>
<dbReference type="PROSITE" id="PS01344">
    <property type="entry name" value="FRATAXIN_1"/>
    <property type="match status" value="1"/>
</dbReference>
<organism evidence="5 8">
    <name type="scientific">Photobacterium iliopiscarium</name>
    <dbReference type="NCBI Taxonomy" id="56192"/>
    <lineage>
        <taxon>Bacteria</taxon>
        <taxon>Pseudomonadati</taxon>
        <taxon>Pseudomonadota</taxon>
        <taxon>Gammaproteobacteria</taxon>
        <taxon>Vibrionales</taxon>
        <taxon>Vibrionaceae</taxon>
        <taxon>Photobacterium</taxon>
    </lineage>
</organism>
<dbReference type="HAMAP" id="MF_00142">
    <property type="entry name" value="CyaY"/>
    <property type="match status" value="1"/>
</dbReference>
<comment type="caution">
    <text evidence="5">The sequence shown here is derived from an EMBL/GenBank/DDBJ whole genome shotgun (WGS) entry which is preliminary data.</text>
</comment>
<protein>
    <recommendedName>
        <fullName evidence="4">Iron-sulfur cluster assembly protein CyaY</fullName>
    </recommendedName>
</protein>
<dbReference type="GO" id="GO:0016226">
    <property type="term" value="P:iron-sulfur cluster assembly"/>
    <property type="evidence" value="ECO:0007669"/>
    <property type="project" value="UniProtKB-UniRule"/>
</dbReference>
<evidence type="ECO:0000313" key="8">
    <source>
        <dbReference type="Proteomes" id="UP000241954"/>
    </source>
</evidence>
<evidence type="ECO:0000256" key="2">
    <source>
        <dbReference type="ARBA" id="ARBA00022723"/>
    </source>
</evidence>
<dbReference type="InterPro" id="IPR002908">
    <property type="entry name" value="Frataxin/CyaY"/>
</dbReference>
<dbReference type="PANTHER" id="PTHR16821:SF2">
    <property type="entry name" value="FRATAXIN, MITOCHONDRIAL"/>
    <property type="match status" value="1"/>
</dbReference>
<keyword evidence="7" id="KW-1185">Reference proteome</keyword>
<evidence type="ECO:0000313" key="7">
    <source>
        <dbReference type="Proteomes" id="UP000241190"/>
    </source>
</evidence>
<accession>A0A0D8P8I6</accession>
<dbReference type="SMART" id="SM01219">
    <property type="entry name" value="Frataxin_Cyay"/>
    <property type="match status" value="1"/>
</dbReference>
<evidence type="ECO:0000256" key="4">
    <source>
        <dbReference type="HAMAP-Rule" id="MF_00142"/>
    </source>
</evidence>
<dbReference type="InterPro" id="IPR020895">
    <property type="entry name" value="Frataxin_CS"/>
</dbReference>
<evidence type="ECO:0000256" key="3">
    <source>
        <dbReference type="ARBA" id="ARBA00023004"/>
    </source>
</evidence>
<proteinExistence type="inferred from homology"/>
<dbReference type="OrthoDB" id="285675at2"/>
<dbReference type="InterPro" id="IPR036524">
    <property type="entry name" value="Frataxin/CyaY_sf"/>
</dbReference>
<evidence type="ECO:0000256" key="1">
    <source>
        <dbReference type="ARBA" id="ARBA00008183"/>
    </source>
</evidence>
<dbReference type="Gene3D" id="3.30.920.10">
    <property type="entry name" value="Frataxin/CyaY"/>
    <property type="match status" value="1"/>
</dbReference>
<reference evidence="5 8" key="1">
    <citation type="submission" date="2018-01" db="EMBL/GenBank/DDBJ databases">
        <title>Whole genome sequencing of Histamine producing bacteria.</title>
        <authorList>
            <person name="Butler K."/>
        </authorList>
    </citation>
    <scope>NUCLEOTIDE SEQUENCE [LARGE SCALE GENOMIC DNA]</scope>
    <source>
        <strain evidence="6 7">ATCC 51761</strain>
        <strain evidence="5 8">NCIMB 13481</strain>
    </source>
</reference>
<dbReference type="GO" id="GO:0005829">
    <property type="term" value="C:cytosol"/>
    <property type="evidence" value="ECO:0007669"/>
    <property type="project" value="TreeGrafter"/>
</dbReference>
<dbReference type="InterPro" id="IPR047584">
    <property type="entry name" value="CyaY"/>
</dbReference>
<comment type="similarity">
    <text evidence="1 4">Belongs to the frataxin family.</text>
</comment>
<dbReference type="RefSeq" id="WP_045036865.1">
    <property type="nucleotide sequence ID" value="NZ_CAMQYU010000004.1"/>
</dbReference>
<dbReference type="PANTHER" id="PTHR16821">
    <property type="entry name" value="FRATAXIN"/>
    <property type="match status" value="1"/>
</dbReference>
<dbReference type="EMBL" id="PYOP01000015">
    <property type="protein sequence ID" value="PSW96397.1"/>
    <property type="molecule type" value="Genomic_DNA"/>
</dbReference>
<dbReference type="AlphaFoldDB" id="A0A0D8P8I6"/>
<dbReference type="EMBL" id="PYLW01000022">
    <property type="protein sequence ID" value="PSV92904.1"/>
    <property type="molecule type" value="Genomic_DNA"/>
</dbReference>
<dbReference type="Proteomes" id="UP000241190">
    <property type="component" value="Unassembled WGS sequence"/>
</dbReference>
<dbReference type="PROSITE" id="PS50810">
    <property type="entry name" value="FRATAXIN_2"/>
    <property type="match status" value="1"/>
</dbReference>
<evidence type="ECO:0000313" key="5">
    <source>
        <dbReference type="EMBL" id="PSV92904.1"/>
    </source>
</evidence>
<dbReference type="STRING" id="56192.UB38_10320"/>
<dbReference type="Pfam" id="PF01491">
    <property type="entry name" value="Frataxin_Cyay"/>
    <property type="match status" value="1"/>
</dbReference>
<dbReference type="GeneID" id="93549741"/>
<comment type="function">
    <text evidence="4">Involved in iron-sulfur (Fe-S) cluster assembly. May act as a regulator of Fe-S biogenesis.</text>
</comment>
<gene>
    <name evidence="4" type="primary">cyaY</name>
    <name evidence="5" type="ORF">C9I88_16135</name>
    <name evidence="6" type="ORF">C9J52_10830</name>
</gene>